<sequence>MSAPEQNSGNINAKPLREAKMTTTYVDALGRQMQKVMRQGSLTTGGSAVDMVTVNYYDGMGRETYKHLPFAANNTGGNTHISDGLLKRNAIAQQVVFNSAQYPGETHFYGMSGYEASPTEKLEKIASAGTNWVGSDRAVVFRSLTNTAIDDVKRWTVTNVTNSFGTYSVSGTYAKGTLYKTITIDENGAQVIEFKNKSNKVILKKVQLTADPDSGAGKGYDGWICTYFIYDVMENLRCILQPKGVDLIRSNWLLNKSTVLNEQCFRYEYDGRSRVIRRKSPGAGEILFVYDARNRMVLSQDAMQRSETPVKWAYVSYDNHNRAISSGLFTNNQTREYHATQAATSTAYPNLSGVEELVQYHYDDYAGLPAGLSSTANTSDPTSFFTGSLNTSPEFATAWTQSKQTTDLITYVKTKVLGSVSDYLVTVNYYDDLSRLIQTQTKNISGAVSISSIQYNFSGDVLRKVERSVKAAPNPKNLPVCTKFTYDDLNRIVKVEKGLSFTGMKTISEISYNALGEVAQRKIGTNSAGSGPMEVMQYGYNIRGWLTGANKAYLQDTASTTNWFGYEIGYDKDNLQINGNTNVFGVKQFNGNVAGITWKSSGDDQTRKFDYRYDRANRLISASFTQLNGTAYNTSAGLDFSMRAASFDVNGNITAMLQSGWKPGGSRVIDSLSYTYFDSSNRLKSVLDQENDIDTRLGDFRSSNLYMASLGGGKTGAATDYSYDVNGNMTTDKNKDLGLISYNHLNLPSVIKVPGKGTVTFVYDAAGNKLRKIIVDSTVTPVKTITETYLDGCTYVSSAHASPLPDDYADSLYSFVHEEGRARYKGATLIWDYFLKDHLGNVRLILTDQQQTDAYVNASMEDAQDDIEEMYYNNLPATRSTKPAGYPADNYTTPNDKVAKLRGDGQKIGPSILLKVMAGDKFNLRCNSYYKLNGTTPSAPISPLPSLVAALAAGVPGVSAGKIVGGQLINGTFDPGMLSFLGNRDGGYAPTKPKAYVNYLLLDEQFKPVITNNGKNSGFEAVGDDLELKLHLFTGREITKSGYLYIWVSNETPNVDVYFDNLQVTHTRGPLLQEAHYYPYGLPMAGISTMAAAALENKVKFSGKEEQRREFSDGAGLEWLDFGARMYDNQIGRFFTQDRFADKYEALSPYQYAANNPINMVDVNGDSIIIVVTTVVKDENGNDVMVDSRYTYQADENGNYGFVDAQGNRYEGDNVMIQQATLALECIRTGGPVGKKLVEDVANNQRSVELCQGPENAAEASVGLYVLWNPEKGPGVPNSDGNAITPTFISLAHELAHIRDLWEFTADFGIWIPALGAEPAIRNVELSASHVENQIRAEHGLPLRTHYAKDEFDRGIESTRLIRAGTRTSLYYMIGDMTDYKWVKPKIAYKY</sequence>
<gene>
    <name evidence="2" type="ORF">WJU16_03045</name>
</gene>
<protein>
    <submittedName>
        <fullName evidence="2">DUF6443 domain-containing protein</fullName>
    </submittedName>
</protein>
<dbReference type="EMBL" id="CP149822">
    <property type="protein sequence ID" value="WZN42012.1"/>
    <property type="molecule type" value="Genomic_DNA"/>
</dbReference>
<name>A0ABZ2YRL8_9BACT</name>
<dbReference type="RefSeq" id="WP_341836855.1">
    <property type="nucleotide sequence ID" value="NZ_CP149822.1"/>
</dbReference>
<accession>A0ABZ2YRL8</accession>
<dbReference type="Gene3D" id="2.180.10.10">
    <property type="entry name" value="RHS repeat-associated core"/>
    <property type="match status" value="2"/>
</dbReference>
<evidence type="ECO:0000313" key="2">
    <source>
        <dbReference type="EMBL" id="WZN42012.1"/>
    </source>
</evidence>
<dbReference type="Pfam" id="PF20041">
    <property type="entry name" value="DUF6443"/>
    <property type="match status" value="1"/>
</dbReference>
<proteinExistence type="predicted"/>
<evidence type="ECO:0000259" key="1">
    <source>
        <dbReference type="Pfam" id="PF20041"/>
    </source>
</evidence>
<organism evidence="2 3">
    <name type="scientific">Chitinophaga pollutisoli</name>
    <dbReference type="NCBI Taxonomy" id="3133966"/>
    <lineage>
        <taxon>Bacteria</taxon>
        <taxon>Pseudomonadati</taxon>
        <taxon>Bacteroidota</taxon>
        <taxon>Chitinophagia</taxon>
        <taxon>Chitinophagales</taxon>
        <taxon>Chitinophagaceae</taxon>
        <taxon>Chitinophaga</taxon>
    </lineage>
</organism>
<keyword evidence="3" id="KW-1185">Reference proteome</keyword>
<evidence type="ECO:0000313" key="3">
    <source>
        <dbReference type="Proteomes" id="UP001485459"/>
    </source>
</evidence>
<dbReference type="NCBIfam" id="TIGR03696">
    <property type="entry name" value="Rhs_assc_core"/>
    <property type="match status" value="1"/>
</dbReference>
<dbReference type="InterPro" id="IPR045619">
    <property type="entry name" value="DUF6443"/>
</dbReference>
<dbReference type="Proteomes" id="UP001485459">
    <property type="component" value="Chromosome"/>
</dbReference>
<reference evidence="3" key="1">
    <citation type="submission" date="2024-03" db="EMBL/GenBank/DDBJ databases">
        <title>Chitinophaga horti sp. nov., isolated from garden soil.</title>
        <authorList>
            <person name="Lee D.S."/>
            <person name="Han D.M."/>
            <person name="Baek J.H."/>
            <person name="Choi D.G."/>
            <person name="Jeon J.H."/>
            <person name="Jeon C.O."/>
        </authorList>
    </citation>
    <scope>NUCLEOTIDE SEQUENCE [LARGE SCALE GENOMIC DNA]</scope>
    <source>
        <strain evidence="3">GPA1</strain>
    </source>
</reference>
<dbReference type="InterPro" id="IPR022385">
    <property type="entry name" value="Rhs_assc_core"/>
</dbReference>
<feature type="domain" description="DUF6443" evidence="1">
    <location>
        <begin position="7"/>
        <end position="139"/>
    </location>
</feature>